<feature type="signal peptide" evidence="10">
    <location>
        <begin position="1"/>
        <end position="21"/>
    </location>
</feature>
<keyword evidence="2 8" id="KW-0285">Flavoprotein</keyword>
<evidence type="ECO:0000313" key="13">
    <source>
        <dbReference type="Proteomes" id="UP000232323"/>
    </source>
</evidence>
<evidence type="ECO:0000259" key="11">
    <source>
        <dbReference type="PROSITE" id="PS51324"/>
    </source>
</evidence>
<dbReference type="GO" id="GO:0006457">
    <property type="term" value="P:protein folding"/>
    <property type="evidence" value="ECO:0007669"/>
    <property type="project" value="TreeGrafter"/>
</dbReference>
<reference evidence="12 13" key="1">
    <citation type="submission" date="2017-08" db="EMBL/GenBank/DDBJ databases">
        <title>Acidophilic green algal genome provides insights into adaptation to an acidic environment.</title>
        <authorList>
            <person name="Hirooka S."/>
            <person name="Hirose Y."/>
            <person name="Kanesaki Y."/>
            <person name="Higuchi S."/>
            <person name="Fujiwara T."/>
            <person name="Onuma R."/>
            <person name="Era A."/>
            <person name="Ohbayashi R."/>
            <person name="Uzuka A."/>
            <person name="Nozaki H."/>
            <person name="Yoshikawa H."/>
            <person name="Miyagishima S.Y."/>
        </authorList>
    </citation>
    <scope>NUCLEOTIDE SEQUENCE [LARGE SCALE GENOMIC DNA]</scope>
    <source>
        <strain evidence="12 13">NIES-2499</strain>
    </source>
</reference>
<gene>
    <name evidence="12" type="ORF">CEUSTIGMA_g6745.t1</name>
</gene>
<dbReference type="EMBL" id="BEGY01000041">
    <property type="protein sequence ID" value="GAX79304.1"/>
    <property type="molecule type" value="Genomic_DNA"/>
</dbReference>
<evidence type="ECO:0000256" key="9">
    <source>
        <dbReference type="SAM" id="MobiDB-lite"/>
    </source>
</evidence>
<sequence length="630" mass="68430">MTCSVLIVGVWLSLLVFTAFSSTDQDTKQHGNVVNLDSSNFNSIFLQLQKSSPCIVEFYASWCPACRHFMPVYAQVGIALSGIQDGIFAAALPSPSTVLDPAKGHVADSLHQYQHIKPSEGTEVEGAVKNAAAETQSAGGSITVARVDCAKEPVICGEFKVPSYPYVTVGTAELYLTRKSSSLHVYPTRSERSLPLVMKWIGTELNLSSTSIANGMKLALAATTPPPKSDLMSAGMAWKSQLVWTLLDVESATMTLYSTIMASPMLTQGKEKRLAVLQLVKLWAAAHPSAQCQAGAQRLAAFFTDWWPVSSDSEYTAPAAVKDYPICGKEKLSSFALNPGARWSSCTGSSEEYRGFTCGLWVMFHTCVERIPPDDPLSGDKIFMEGLRAFNTHFFQCQTYQEHFSQMLQAREAKSVRSKRDAVLWLWRVHNQVNARLMVEEAGSGGSTHGDLKHPKVIFPTASMCPKCYKKHPGNVEEKGVDAGMGNSTDWDEGEILLFLEREYGEDVNPKAENEHTGHGSDHHLDSDKRAAGQGSADSAAHRKFFFGSSKPQQLQQLSESWPYVELTTCLAIGGCGTTIVYLLILRGCFSGAGSSHGHSSGSIIHNSVRLLNGGLGRRRSGGDAGGLKK</sequence>
<keyword evidence="4 8" id="KW-0274">FAD</keyword>
<evidence type="ECO:0000256" key="2">
    <source>
        <dbReference type="ARBA" id="ARBA00022630"/>
    </source>
</evidence>
<keyword evidence="13" id="KW-1185">Reference proteome</keyword>
<comment type="cofactor">
    <cofactor evidence="1 8">
        <name>FAD</name>
        <dbReference type="ChEBI" id="CHEBI:57692"/>
    </cofactor>
</comment>
<dbReference type="InterPro" id="IPR036774">
    <property type="entry name" value="ERV/ALR_sulphydryl_oxid_sf"/>
</dbReference>
<dbReference type="InterPro" id="IPR017905">
    <property type="entry name" value="ERV/ALR_sulphydryl_oxidase"/>
</dbReference>
<dbReference type="Pfam" id="PF04777">
    <property type="entry name" value="Evr1_Alr"/>
    <property type="match status" value="1"/>
</dbReference>
<comment type="caution">
    <text evidence="12">The sequence shown here is derived from an EMBL/GenBank/DDBJ whole genome shotgun (WGS) entry which is preliminary data.</text>
</comment>
<keyword evidence="6" id="KW-1015">Disulfide bond</keyword>
<evidence type="ECO:0000256" key="8">
    <source>
        <dbReference type="RuleBase" id="RU371123"/>
    </source>
</evidence>
<dbReference type="Gene3D" id="3.40.30.10">
    <property type="entry name" value="Glutaredoxin"/>
    <property type="match status" value="1"/>
</dbReference>
<evidence type="ECO:0000256" key="4">
    <source>
        <dbReference type="ARBA" id="ARBA00022827"/>
    </source>
</evidence>
<proteinExistence type="predicted"/>
<name>A0A250X896_9CHLO</name>
<dbReference type="GO" id="GO:0000139">
    <property type="term" value="C:Golgi membrane"/>
    <property type="evidence" value="ECO:0007669"/>
    <property type="project" value="TreeGrafter"/>
</dbReference>
<evidence type="ECO:0000256" key="3">
    <source>
        <dbReference type="ARBA" id="ARBA00022729"/>
    </source>
</evidence>
<dbReference type="PROSITE" id="PS51324">
    <property type="entry name" value="ERV_ALR"/>
    <property type="match status" value="1"/>
</dbReference>
<accession>A0A250X896</accession>
<keyword evidence="7" id="KW-0325">Glycoprotein</keyword>
<dbReference type="GO" id="GO:0016971">
    <property type="term" value="F:flavin-dependent sulfhydryl oxidase activity"/>
    <property type="evidence" value="ECO:0007669"/>
    <property type="project" value="InterPro"/>
</dbReference>
<dbReference type="SUPFAM" id="SSF69000">
    <property type="entry name" value="FAD-dependent thiol oxidase"/>
    <property type="match status" value="1"/>
</dbReference>
<evidence type="ECO:0000256" key="5">
    <source>
        <dbReference type="ARBA" id="ARBA00023002"/>
    </source>
</evidence>
<dbReference type="InterPro" id="IPR013766">
    <property type="entry name" value="Thioredoxin_domain"/>
</dbReference>
<evidence type="ECO:0000256" key="1">
    <source>
        <dbReference type="ARBA" id="ARBA00001974"/>
    </source>
</evidence>
<keyword evidence="3 10" id="KW-0732">Signal</keyword>
<dbReference type="AlphaFoldDB" id="A0A250X896"/>
<evidence type="ECO:0000256" key="6">
    <source>
        <dbReference type="ARBA" id="ARBA00023157"/>
    </source>
</evidence>
<dbReference type="Pfam" id="PF00085">
    <property type="entry name" value="Thioredoxin"/>
    <property type="match status" value="1"/>
</dbReference>
<dbReference type="InterPro" id="IPR036249">
    <property type="entry name" value="Thioredoxin-like_sf"/>
</dbReference>
<comment type="catalytic activity">
    <reaction evidence="8">
        <text>2 R'C(R)SH + O2 = R'C(R)S-S(R)CR' + H2O2</text>
        <dbReference type="Rhea" id="RHEA:17357"/>
        <dbReference type="ChEBI" id="CHEBI:15379"/>
        <dbReference type="ChEBI" id="CHEBI:16240"/>
        <dbReference type="ChEBI" id="CHEBI:16520"/>
        <dbReference type="ChEBI" id="CHEBI:17412"/>
        <dbReference type="EC" id="1.8.3.2"/>
    </reaction>
</comment>
<dbReference type="InterPro" id="IPR039798">
    <property type="entry name" value="Sulfhydryl_oxidase"/>
</dbReference>
<evidence type="ECO:0000256" key="10">
    <source>
        <dbReference type="SAM" id="SignalP"/>
    </source>
</evidence>
<dbReference type="InterPro" id="IPR017937">
    <property type="entry name" value="Thioredoxin_CS"/>
</dbReference>
<dbReference type="STRING" id="1157962.A0A250X896"/>
<dbReference type="Gene3D" id="1.20.120.310">
    <property type="entry name" value="ERV/ALR sulfhydryl oxidase domain"/>
    <property type="match status" value="1"/>
</dbReference>
<dbReference type="PROSITE" id="PS00194">
    <property type="entry name" value="THIOREDOXIN_1"/>
    <property type="match status" value="1"/>
</dbReference>
<dbReference type="CDD" id="cd02961">
    <property type="entry name" value="PDI_a_family"/>
    <property type="match status" value="1"/>
</dbReference>
<dbReference type="SUPFAM" id="SSF52833">
    <property type="entry name" value="Thioredoxin-like"/>
    <property type="match status" value="1"/>
</dbReference>
<feature type="compositionally biased region" description="Basic and acidic residues" evidence="9">
    <location>
        <begin position="510"/>
        <end position="531"/>
    </location>
</feature>
<dbReference type="GO" id="GO:0005615">
    <property type="term" value="C:extracellular space"/>
    <property type="evidence" value="ECO:0007669"/>
    <property type="project" value="TreeGrafter"/>
</dbReference>
<dbReference type="PANTHER" id="PTHR22897:SF8">
    <property type="entry name" value="SULFHYDRYL OXIDASE"/>
    <property type="match status" value="1"/>
</dbReference>
<dbReference type="Proteomes" id="UP000232323">
    <property type="component" value="Unassembled WGS sequence"/>
</dbReference>
<evidence type="ECO:0000256" key="7">
    <source>
        <dbReference type="ARBA" id="ARBA00023180"/>
    </source>
</evidence>
<keyword evidence="5 8" id="KW-0560">Oxidoreductase</keyword>
<dbReference type="OrthoDB" id="59470at2759"/>
<dbReference type="PANTHER" id="PTHR22897">
    <property type="entry name" value="QUIESCIN Q6-RELATED SULFHYDRYL OXIDASE"/>
    <property type="match status" value="1"/>
</dbReference>
<evidence type="ECO:0000313" key="12">
    <source>
        <dbReference type="EMBL" id="GAX79304.1"/>
    </source>
</evidence>
<organism evidence="12 13">
    <name type="scientific">Chlamydomonas eustigma</name>
    <dbReference type="NCBI Taxonomy" id="1157962"/>
    <lineage>
        <taxon>Eukaryota</taxon>
        <taxon>Viridiplantae</taxon>
        <taxon>Chlorophyta</taxon>
        <taxon>core chlorophytes</taxon>
        <taxon>Chlorophyceae</taxon>
        <taxon>CS clade</taxon>
        <taxon>Chlamydomonadales</taxon>
        <taxon>Chlamydomonadaceae</taxon>
        <taxon>Chlamydomonas</taxon>
    </lineage>
</organism>
<protein>
    <recommendedName>
        <fullName evidence="8">Sulfhydryl oxidase</fullName>
        <ecNumber evidence="8">1.8.3.2</ecNumber>
    </recommendedName>
</protein>
<dbReference type="EC" id="1.8.3.2" evidence="8"/>
<feature type="domain" description="ERV/ALR sulfhydryl oxidase" evidence="11">
    <location>
        <begin position="349"/>
        <end position="452"/>
    </location>
</feature>
<dbReference type="GO" id="GO:0003756">
    <property type="term" value="F:protein disulfide isomerase activity"/>
    <property type="evidence" value="ECO:0007669"/>
    <property type="project" value="TreeGrafter"/>
</dbReference>
<feature type="chain" id="PRO_5012377324" description="Sulfhydryl oxidase" evidence="10">
    <location>
        <begin position="22"/>
        <end position="630"/>
    </location>
</feature>
<feature type="region of interest" description="Disordered" evidence="9">
    <location>
        <begin position="510"/>
        <end position="534"/>
    </location>
</feature>